<feature type="chain" id="PRO_5045786941" evidence="1">
    <location>
        <begin position="24"/>
        <end position="270"/>
    </location>
</feature>
<proteinExistence type="predicted"/>
<dbReference type="EMBL" id="CAJNBJ010000016">
    <property type="protein sequence ID" value="CAE6758484.1"/>
    <property type="molecule type" value="Genomic_DNA"/>
</dbReference>
<organism evidence="2 3">
    <name type="scientific">Nitrospira defluvii</name>
    <dbReference type="NCBI Taxonomy" id="330214"/>
    <lineage>
        <taxon>Bacteria</taxon>
        <taxon>Pseudomonadati</taxon>
        <taxon>Nitrospirota</taxon>
        <taxon>Nitrospiria</taxon>
        <taxon>Nitrospirales</taxon>
        <taxon>Nitrospiraceae</taxon>
        <taxon>Nitrospira</taxon>
    </lineage>
</organism>
<comment type="caution">
    <text evidence="2">The sequence shown here is derived from an EMBL/GenBank/DDBJ whole genome shotgun (WGS) entry which is preliminary data.</text>
</comment>
<keyword evidence="1" id="KW-0732">Signal</keyword>
<dbReference type="RefSeq" id="WP_213042677.1">
    <property type="nucleotide sequence ID" value="NZ_CAJNBJ010000016.1"/>
</dbReference>
<dbReference type="PROSITE" id="PS51257">
    <property type="entry name" value="PROKAR_LIPOPROTEIN"/>
    <property type="match status" value="1"/>
</dbReference>
<keyword evidence="3" id="KW-1185">Reference proteome</keyword>
<feature type="signal peptide" evidence="1">
    <location>
        <begin position="1"/>
        <end position="23"/>
    </location>
</feature>
<gene>
    <name evidence="2" type="ORF">NSPZN2_30523</name>
</gene>
<evidence type="ECO:0000313" key="3">
    <source>
        <dbReference type="Proteomes" id="UP000675880"/>
    </source>
</evidence>
<name>A0ABM8RKT8_9BACT</name>
<evidence type="ECO:0000256" key="1">
    <source>
        <dbReference type="SAM" id="SignalP"/>
    </source>
</evidence>
<protein>
    <submittedName>
        <fullName evidence="2">SHOCT domain-containing protein</fullName>
    </submittedName>
</protein>
<accession>A0ABM8RKT8</accession>
<evidence type="ECO:0000313" key="2">
    <source>
        <dbReference type="EMBL" id="CAE6758484.1"/>
    </source>
</evidence>
<reference evidence="2 3" key="1">
    <citation type="submission" date="2021-02" db="EMBL/GenBank/DDBJ databases">
        <authorList>
            <person name="Han P."/>
        </authorList>
    </citation>
    <scope>NUCLEOTIDE SEQUENCE [LARGE SCALE GENOMIC DNA]</scope>
    <source>
        <strain evidence="2">Candidatus Nitrospira sp. ZN2</strain>
    </source>
</reference>
<dbReference type="Proteomes" id="UP000675880">
    <property type="component" value="Unassembled WGS sequence"/>
</dbReference>
<sequence length="270" mass="30122">MSMRWDRALWLWLCLVLVGCASAAPQAEPPCFSCGDQRLVRIVPLTKLRSNDQGSRFQHPVNLSQAEWETVLRGVMVRSTHSPLLGPSYQGATESLFLDEEVHAFGASLRQAFRQATEQEQVVFALARPSETGVTQVTSGAWFVEAGRMHLRLANCRVAVTMPSIQRQIWIDPLFAQAGTFYELVPGNHQTLVNQPSGGGGVFRLDPVELVIDRSGRREEVAPAAPEGPPSLPAVSSLEERLAVLKRLRDQELITEEEYRLKKQQLLERL</sequence>